<feature type="compositionally biased region" description="Pro residues" evidence="1">
    <location>
        <begin position="580"/>
        <end position="592"/>
    </location>
</feature>
<feature type="compositionally biased region" description="Acidic residues" evidence="1">
    <location>
        <begin position="646"/>
        <end position="658"/>
    </location>
</feature>
<protein>
    <submittedName>
        <fullName evidence="2">Uncharacterized protein</fullName>
    </submittedName>
</protein>
<feature type="compositionally biased region" description="Basic and acidic residues" evidence="1">
    <location>
        <begin position="1"/>
        <end position="16"/>
    </location>
</feature>
<dbReference type="EMBL" id="CP119075">
    <property type="protein sequence ID" value="WED66088.1"/>
    <property type="molecule type" value="Genomic_DNA"/>
</dbReference>
<dbReference type="Proteomes" id="UP001218638">
    <property type="component" value="Chromosome"/>
</dbReference>
<dbReference type="RefSeq" id="WP_330931278.1">
    <property type="nucleotide sequence ID" value="NZ_CP119075.1"/>
</dbReference>
<feature type="compositionally biased region" description="Low complexity" evidence="1">
    <location>
        <begin position="593"/>
        <end position="644"/>
    </location>
</feature>
<evidence type="ECO:0000313" key="2">
    <source>
        <dbReference type="EMBL" id="WED66088.1"/>
    </source>
</evidence>
<name>A0AAF0I325_9BACT</name>
<accession>A0AAF0I325</accession>
<feature type="compositionally biased region" description="Low complexity" evidence="1">
    <location>
        <begin position="674"/>
        <end position="683"/>
    </location>
</feature>
<feature type="region of interest" description="Disordered" evidence="1">
    <location>
        <begin position="313"/>
        <end position="368"/>
    </location>
</feature>
<dbReference type="AlphaFoldDB" id="A0AAF0I325"/>
<evidence type="ECO:0000313" key="3">
    <source>
        <dbReference type="Proteomes" id="UP001218638"/>
    </source>
</evidence>
<organism evidence="2 3">
    <name type="scientific">Synoicihabitans lomoniglobus</name>
    <dbReference type="NCBI Taxonomy" id="2909285"/>
    <lineage>
        <taxon>Bacteria</taxon>
        <taxon>Pseudomonadati</taxon>
        <taxon>Verrucomicrobiota</taxon>
        <taxon>Opitutia</taxon>
        <taxon>Opitutales</taxon>
        <taxon>Opitutaceae</taxon>
        <taxon>Synoicihabitans</taxon>
    </lineage>
</organism>
<gene>
    <name evidence="2" type="ORF">PXH66_04410</name>
</gene>
<proteinExistence type="predicted"/>
<feature type="region of interest" description="Disordered" evidence="1">
    <location>
        <begin position="1"/>
        <end position="136"/>
    </location>
</feature>
<keyword evidence="3" id="KW-1185">Reference proteome</keyword>
<reference evidence="2" key="1">
    <citation type="submission" date="2023-03" db="EMBL/GenBank/DDBJ databases">
        <title>Lomoglobus Profundus gen. nov., sp. nov., a novel member of the phylum Verrucomicrobia, isolated from deep-marine sediment of South China Sea.</title>
        <authorList>
            <person name="Ahmad T."/>
            <person name="Ishaq S.E."/>
            <person name="Wang F."/>
        </authorList>
    </citation>
    <scope>NUCLEOTIDE SEQUENCE</scope>
    <source>
        <strain evidence="2">LMO-M01</strain>
    </source>
</reference>
<feature type="compositionally biased region" description="Basic and acidic residues" evidence="1">
    <location>
        <begin position="80"/>
        <end position="109"/>
    </location>
</feature>
<evidence type="ECO:0000256" key="1">
    <source>
        <dbReference type="SAM" id="MobiDB-lite"/>
    </source>
</evidence>
<dbReference type="KEGG" id="slom:PXH66_04410"/>
<feature type="compositionally biased region" description="Polar residues" evidence="1">
    <location>
        <begin position="21"/>
        <end position="33"/>
    </location>
</feature>
<feature type="compositionally biased region" description="Gly residues" evidence="1">
    <location>
        <begin position="70"/>
        <end position="79"/>
    </location>
</feature>
<sequence length="697" mass="74591">MDDKPKNETPKKEFNKLDLSQLESFNFGTQWTQEKPEKGGGSRPREDRPRRDGPHDNRKDRRGFKRPSGPAGGGGGGPGGDRRAGGGDRRSGGDRRDGERPPRGEGGGHDRRRGPGGHGGRGGYPPAAPYQSPHFDPTFYPEDVSFAALAKTIRASCRTFELFDIAKTVIGKNDRFVVVLDRKPSKDAGATKQPFYVSVPDGMPFESEDAALNHVVQKHIDKFFTTEQVETDPPKGSFQVINKCGVTGELLGPPNYHLYNQAVQQHHATRLARMPFETFQSRIQSVREPEVIEAWLDMMKKVTRYTWIGAGGATAKPTAATEKETAPSAEAETAAEATPSVEAVAEAAPSPEAANTVMDAASAPPDSDAPAVEELATEAEAVQVTAKEPTFDSLTEAKVFLLTNARDKAVRTYDQGRFHGRIIDDMPDGEIKRAVLGTLERQRHFPLDTANALRGRLRREGFTIFKKGAKGVSYVCAVKRKFRVPGQTFADSIDELINFIETHPMVKVSELPEKFLGISAVAETEAATPGDAPAATSTVSPFAEPDQPKVRRMHIDLRWLVTEGYVTEFIDGGLFAAPPLPTPKPKPAPAPKEAPAAAPTAPAEKPEPAAATATPAPAPAPAADEAPASASAEESPAPAASPTAEPEPEATPEPEAAPEPEVKTAPVPEPSEPAPSAEVPSAATGEEPATDEKKPTE</sequence>
<feature type="compositionally biased region" description="Basic and acidic residues" evidence="1">
    <location>
        <begin position="34"/>
        <end position="59"/>
    </location>
</feature>
<feature type="region of interest" description="Disordered" evidence="1">
    <location>
        <begin position="580"/>
        <end position="697"/>
    </location>
</feature>